<feature type="compositionally biased region" description="Polar residues" evidence="4">
    <location>
        <begin position="1039"/>
        <end position="1048"/>
    </location>
</feature>
<dbReference type="Pfam" id="PF12796">
    <property type="entry name" value="Ank_2"/>
    <property type="match status" value="1"/>
</dbReference>
<feature type="repeat" description="ANK" evidence="3">
    <location>
        <begin position="718"/>
        <end position="750"/>
    </location>
</feature>
<feature type="repeat" description="ANK" evidence="3">
    <location>
        <begin position="216"/>
        <end position="248"/>
    </location>
</feature>
<dbReference type="InterPro" id="IPR002110">
    <property type="entry name" value="Ankyrin_rpt"/>
</dbReference>
<organism evidence="5">
    <name type="scientific">Anaplasma phagocytophilum</name>
    <name type="common">Ehrlichia phagocytophila</name>
    <dbReference type="NCBI Taxonomy" id="948"/>
    <lineage>
        <taxon>Bacteria</taxon>
        <taxon>Pseudomonadati</taxon>
        <taxon>Pseudomonadota</taxon>
        <taxon>Alphaproteobacteria</taxon>
        <taxon>Rickettsiales</taxon>
        <taxon>Anaplasmataceae</taxon>
        <taxon>Anaplasma</taxon>
        <taxon>phagocytophilum group</taxon>
    </lineage>
</organism>
<dbReference type="PANTHER" id="PTHR24198:SF165">
    <property type="entry name" value="ANKYRIN REPEAT-CONTAINING PROTEIN-RELATED"/>
    <property type="match status" value="1"/>
</dbReference>
<dbReference type="Gene3D" id="1.25.40.20">
    <property type="entry name" value="Ankyrin repeat-containing domain"/>
    <property type="match status" value="4"/>
</dbReference>
<reference evidence="5" key="1">
    <citation type="journal article" date="2011" name="J. Clin. Microbiol.">
        <title>Distinct host species correlate with Anaplasma phagocytophilum ankA gene clusters.</title>
        <authorList>
            <person name="Scharf W."/>
            <person name="Schauer S."/>
            <person name="Freyburger F."/>
            <person name="Petrovec M."/>
            <person name="Schaarschmidt-Kiener D."/>
            <person name="Liebisch G."/>
            <person name="Runge M."/>
            <person name="Ganter M."/>
            <person name="Kehl A."/>
            <person name="Dumler J.S."/>
            <person name="Garcia-Perez A.L."/>
            <person name="Jensen J."/>
            <person name="Fingerle V."/>
            <person name="Meli M.L."/>
            <person name="Ensser A."/>
            <person name="Stuen S."/>
            <person name="von Loewenich F.D."/>
        </authorList>
    </citation>
    <scope>NUCLEOTIDE SEQUENCE</scope>
    <source>
        <strain evidence="5">Roe_deer_16_variant_2</strain>
    </source>
</reference>
<dbReference type="EMBL" id="GU236882">
    <property type="protein sequence ID" value="ADA72320.1"/>
    <property type="molecule type" value="Genomic_DNA"/>
</dbReference>
<dbReference type="PROSITE" id="PS50297">
    <property type="entry name" value="ANK_REP_REGION"/>
    <property type="match status" value="3"/>
</dbReference>
<sequence length="1225" mass="129580">MLTEEDIKKTKGILKAIITGDGENFESLLQGVSTEVLNTPVDNSGRTLLHYAATSRNDTFYNILVGKGCYTNVKDINGIDSRQARDKARHARTQWHGVDTHDPNTARKCVMQAVEQSAKGEIYAALALLDLVSNNDANMQVNEAGHTILHLAGIEGSDPAFTEVLLLKGCALNTRDINGNTPLHTIAATVGKNTLGNLDAICDGALIADVNAKNNEGDTPLHIATKRMDHEKIDALLSRLSDISVANNAGKTVFHIVAEHWTRRNVLAYIDKVQGAVSPNIEGNRECAEALIFPDQEGISAVQHIIRRNVPDAGKIFERALRIADKVYSSGSPEVRSLFTCPGIKDAKTLLHLVSSNDSKDFNRTARIIVEEACHRFGEEPFTHVDIFGNAPIHAAAQTATPEVFEQVIRSTPESVVNDAALNGKAPIHMIVEDELNSKNSSTKLQALLDNVRNIPSINVLSPVTGKTPVMAAYQKGRNNDVSAMLRCNSIDVDIPSSDGLTIIHSAAKDGKLDILQSAMSARVRKHGSSNFPTHDGIPTPGVYAIREAARGKGKKVLPAVLDLLLPHEPSIENIAIEAIRAGVLDILQHIRLPELLSVNKEVTTPEGVKTTLISEALRSGNYDIVRALVREGANLEASAEPAISSGIKGGCFKGKEALERLDHIRRSGGLVNTPEGTLSPLAAAVQAANERGNLRNGNKIINYLIQSGADIGSTDAQGTPALHLATAAGNGKTALLLLKRGAQATQTDRDGRTALHVAAANGDGKLYKLLASQCPSGCKPIYSHAGSTSLHEALCSERVSERCFLKMLKESQKYLPANDFIDLINSQQIANGDSLLHLASSRGFGQACKVLMKAGAMASVVNIEGKTPADVAAPSLTTRPWFFGTSVAQQLAEQVVVPEGGFPPYVPSEAPGSRTPSLGSLSSFDDVSDISSSSVESASDRSSVSSVSGAALEGIAGLYETAGAEGPVEEAIYEEVKDTGGVEGVESIYATVGAVAVSEEVESEPEPEYSEAFDSVKPTKRPGSDGSIYSEVYDSKQKTTSSATGVSSGLKEEPIYATVKKGPKEGETSKKEGVSSEKEGKTISVVKKKAKPAAPIRTSSLLPKEDASSDKGHAEVERGSSFASALQEQKGKLRTTKEGTKESDPGKTSPSPVLSEEFQKEVAAAAEGLQGAVEAQKGDEGAAKAPEHDAGVSSGVSGREGDGSQPEASQSEGHKPVKGGGRGR</sequence>
<feature type="repeat" description="ANK" evidence="3">
    <location>
        <begin position="44"/>
        <end position="76"/>
    </location>
</feature>
<feature type="region of interest" description="Disordered" evidence="4">
    <location>
        <begin position="1001"/>
        <end position="1225"/>
    </location>
</feature>
<feature type="compositionally biased region" description="Basic and acidic residues" evidence="4">
    <location>
        <begin position="1177"/>
        <end position="1191"/>
    </location>
</feature>
<dbReference type="AlphaFoldDB" id="D2KNT6"/>
<accession>D2KNT6</accession>
<name>D2KNT6_ANAPH</name>
<feature type="compositionally biased region" description="Acidic residues" evidence="4">
    <location>
        <begin position="1001"/>
        <end position="1012"/>
    </location>
</feature>
<dbReference type="PANTHER" id="PTHR24198">
    <property type="entry name" value="ANKYRIN REPEAT AND PROTEIN KINASE DOMAIN-CONTAINING PROTEIN"/>
    <property type="match status" value="1"/>
</dbReference>
<feature type="repeat" description="ANK" evidence="3">
    <location>
        <begin position="832"/>
        <end position="864"/>
    </location>
</feature>
<gene>
    <name evidence="5" type="primary">ankA</name>
</gene>
<dbReference type="SUPFAM" id="SSF48403">
    <property type="entry name" value="Ankyrin repeat"/>
    <property type="match status" value="2"/>
</dbReference>
<evidence type="ECO:0000256" key="4">
    <source>
        <dbReference type="SAM" id="MobiDB-lite"/>
    </source>
</evidence>
<evidence type="ECO:0000256" key="3">
    <source>
        <dbReference type="PROSITE-ProRule" id="PRU00023"/>
    </source>
</evidence>
<evidence type="ECO:0000256" key="2">
    <source>
        <dbReference type="ARBA" id="ARBA00023043"/>
    </source>
</evidence>
<keyword evidence="2 3" id="KW-0040">ANK repeat</keyword>
<feature type="compositionally biased region" description="Basic and acidic residues" evidence="4">
    <location>
        <begin position="1104"/>
        <end position="1119"/>
    </location>
</feature>
<keyword evidence="1" id="KW-0677">Repeat</keyword>
<protein>
    <submittedName>
        <fullName evidence="5">AnkA</fullName>
    </submittedName>
</protein>
<feature type="compositionally biased region" description="Basic and acidic residues" evidence="4">
    <location>
        <begin position="1063"/>
        <end position="1082"/>
    </location>
</feature>
<dbReference type="SMART" id="SM00248">
    <property type="entry name" value="ANK"/>
    <property type="match status" value="13"/>
</dbReference>
<feature type="compositionally biased region" description="Basic and acidic residues" evidence="4">
    <location>
        <begin position="1130"/>
        <end position="1146"/>
    </location>
</feature>
<feature type="repeat" description="ANK" evidence="3">
    <location>
        <begin position="144"/>
        <end position="177"/>
    </location>
</feature>
<feature type="repeat" description="ANK" evidence="3">
    <location>
        <begin position="751"/>
        <end position="771"/>
    </location>
</feature>
<evidence type="ECO:0000256" key="1">
    <source>
        <dbReference type="ARBA" id="ARBA00022737"/>
    </source>
</evidence>
<evidence type="ECO:0000313" key="5">
    <source>
        <dbReference type="EMBL" id="ADA72320.1"/>
    </source>
</evidence>
<dbReference type="PROSITE" id="PS50088">
    <property type="entry name" value="ANK_REPEAT"/>
    <property type="match status" value="6"/>
</dbReference>
<proteinExistence type="predicted"/>
<dbReference type="InterPro" id="IPR036770">
    <property type="entry name" value="Ankyrin_rpt-contain_sf"/>
</dbReference>